<feature type="compositionally biased region" description="Pro residues" evidence="8">
    <location>
        <begin position="429"/>
        <end position="438"/>
    </location>
</feature>
<dbReference type="EMBL" id="KE504127">
    <property type="protein sequence ID" value="EPT04289.1"/>
    <property type="molecule type" value="Genomic_DNA"/>
</dbReference>
<evidence type="ECO:0000259" key="9">
    <source>
        <dbReference type="PROSITE" id="PS50016"/>
    </source>
</evidence>
<organism evidence="10 11">
    <name type="scientific">Fomitopsis schrenkii</name>
    <name type="common">Brown rot fungus</name>
    <dbReference type="NCBI Taxonomy" id="2126942"/>
    <lineage>
        <taxon>Eukaryota</taxon>
        <taxon>Fungi</taxon>
        <taxon>Dikarya</taxon>
        <taxon>Basidiomycota</taxon>
        <taxon>Agaricomycotina</taxon>
        <taxon>Agaricomycetes</taxon>
        <taxon>Polyporales</taxon>
        <taxon>Fomitopsis</taxon>
    </lineage>
</organism>
<keyword evidence="7" id="KW-0175">Coiled coil</keyword>
<evidence type="ECO:0000313" key="10">
    <source>
        <dbReference type="EMBL" id="EPT04289.1"/>
    </source>
</evidence>
<feature type="region of interest" description="Disordered" evidence="8">
    <location>
        <begin position="107"/>
        <end position="141"/>
    </location>
</feature>
<keyword evidence="2" id="KW-0479">Metal-binding</keyword>
<feature type="domain" description="PHD-type" evidence="9">
    <location>
        <begin position="609"/>
        <end position="660"/>
    </location>
</feature>
<dbReference type="InterPro" id="IPR013083">
    <property type="entry name" value="Znf_RING/FYVE/PHD"/>
</dbReference>
<dbReference type="Pfam" id="PF00628">
    <property type="entry name" value="PHD"/>
    <property type="match status" value="1"/>
</dbReference>
<dbReference type="InParanoid" id="S8ELV0"/>
<feature type="compositionally biased region" description="Low complexity" evidence="8">
    <location>
        <begin position="294"/>
        <end position="308"/>
    </location>
</feature>
<dbReference type="AlphaFoldDB" id="S8ELV0"/>
<dbReference type="InterPro" id="IPR011011">
    <property type="entry name" value="Znf_FYVE_PHD"/>
</dbReference>
<dbReference type="PANTHER" id="PTHR46174">
    <property type="entry name" value="CXXC-TYPE ZINC FINGER PROTEIN 1"/>
    <property type="match status" value="1"/>
</dbReference>
<evidence type="ECO:0000256" key="8">
    <source>
        <dbReference type="SAM" id="MobiDB-lite"/>
    </source>
</evidence>
<feature type="compositionally biased region" description="Basic and acidic residues" evidence="8">
    <location>
        <begin position="256"/>
        <end position="267"/>
    </location>
</feature>
<feature type="compositionally biased region" description="Low complexity" evidence="8">
    <location>
        <begin position="527"/>
        <end position="569"/>
    </location>
</feature>
<feature type="region of interest" description="Disordered" evidence="8">
    <location>
        <begin position="922"/>
        <end position="975"/>
    </location>
</feature>
<dbReference type="PROSITE" id="PS01359">
    <property type="entry name" value="ZF_PHD_1"/>
    <property type="match status" value="1"/>
</dbReference>
<dbReference type="CDD" id="cd16039">
    <property type="entry name" value="PHD_SPP1"/>
    <property type="match status" value="1"/>
</dbReference>
<dbReference type="PANTHER" id="PTHR46174:SF1">
    <property type="entry name" value="CXXC-TYPE ZINC FINGER PROTEIN 1"/>
    <property type="match status" value="1"/>
</dbReference>
<evidence type="ECO:0000256" key="4">
    <source>
        <dbReference type="ARBA" id="ARBA00022833"/>
    </source>
</evidence>
<feature type="region of interest" description="Disordered" evidence="8">
    <location>
        <begin position="43"/>
        <end position="79"/>
    </location>
</feature>
<feature type="region of interest" description="Disordered" evidence="8">
    <location>
        <begin position="423"/>
        <end position="602"/>
    </location>
</feature>
<dbReference type="InterPro" id="IPR019787">
    <property type="entry name" value="Znf_PHD-finger"/>
</dbReference>
<reference evidence="10 11" key="1">
    <citation type="journal article" date="2012" name="Science">
        <title>The Paleozoic origin of enzymatic lignin decomposition reconstructed from 31 fungal genomes.</title>
        <authorList>
            <person name="Floudas D."/>
            <person name="Binder M."/>
            <person name="Riley R."/>
            <person name="Barry K."/>
            <person name="Blanchette R.A."/>
            <person name="Henrissat B."/>
            <person name="Martinez A.T."/>
            <person name="Otillar R."/>
            <person name="Spatafora J.W."/>
            <person name="Yadav J.S."/>
            <person name="Aerts A."/>
            <person name="Benoit I."/>
            <person name="Boyd A."/>
            <person name="Carlson A."/>
            <person name="Copeland A."/>
            <person name="Coutinho P.M."/>
            <person name="de Vries R.P."/>
            <person name="Ferreira P."/>
            <person name="Findley K."/>
            <person name="Foster B."/>
            <person name="Gaskell J."/>
            <person name="Glotzer D."/>
            <person name="Gorecki P."/>
            <person name="Heitman J."/>
            <person name="Hesse C."/>
            <person name="Hori C."/>
            <person name="Igarashi K."/>
            <person name="Jurgens J.A."/>
            <person name="Kallen N."/>
            <person name="Kersten P."/>
            <person name="Kohler A."/>
            <person name="Kuees U."/>
            <person name="Kumar T.K.A."/>
            <person name="Kuo A."/>
            <person name="LaButti K."/>
            <person name="Larrondo L.F."/>
            <person name="Lindquist E."/>
            <person name="Ling A."/>
            <person name="Lombard V."/>
            <person name="Lucas S."/>
            <person name="Lundell T."/>
            <person name="Martin R."/>
            <person name="McLaughlin D.J."/>
            <person name="Morgenstern I."/>
            <person name="Morin E."/>
            <person name="Murat C."/>
            <person name="Nagy L.G."/>
            <person name="Nolan M."/>
            <person name="Ohm R.A."/>
            <person name="Patyshakuliyeva A."/>
            <person name="Rokas A."/>
            <person name="Ruiz-Duenas F.J."/>
            <person name="Sabat G."/>
            <person name="Salamov A."/>
            <person name="Samejima M."/>
            <person name="Schmutz J."/>
            <person name="Slot J.C."/>
            <person name="St John F."/>
            <person name="Stenlid J."/>
            <person name="Sun H."/>
            <person name="Sun S."/>
            <person name="Syed K."/>
            <person name="Tsang A."/>
            <person name="Wiebenga A."/>
            <person name="Young D."/>
            <person name="Pisabarro A."/>
            <person name="Eastwood D.C."/>
            <person name="Martin F."/>
            <person name="Cullen D."/>
            <person name="Grigoriev I.V."/>
            <person name="Hibbett D.S."/>
        </authorList>
    </citation>
    <scope>NUCLEOTIDE SEQUENCE</scope>
    <source>
        <strain evidence="11">FP-58527</strain>
    </source>
</reference>
<dbReference type="GO" id="GO:0008270">
    <property type="term" value="F:zinc ion binding"/>
    <property type="evidence" value="ECO:0007669"/>
    <property type="project" value="UniProtKB-KW"/>
</dbReference>
<dbReference type="SMART" id="SM00249">
    <property type="entry name" value="PHD"/>
    <property type="match status" value="1"/>
</dbReference>
<keyword evidence="5" id="KW-0539">Nucleus</keyword>
<dbReference type="InterPro" id="IPR001965">
    <property type="entry name" value="Znf_PHD"/>
</dbReference>
<feature type="compositionally biased region" description="Basic residues" evidence="8">
    <location>
        <begin position="491"/>
        <end position="507"/>
    </location>
</feature>
<feature type="region of interest" description="Disordered" evidence="8">
    <location>
        <begin position="172"/>
        <end position="370"/>
    </location>
</feature>
<dbReference type="InterPro" id="IPR037869">
    <property type="entry name" value="Spp1/CFP1"/>
</dbReference>
<dbReference type="Proteomes" id="UP000015241">
    <property type="component" value="Unassembled WGS sequence"/>
</dbReference>
<gene>
    <name evidence="10" type="ORF">FOMPIDRAFT_1058097</name>
</gene>
<sequence>MHGSPKFESRSSAASISNILNSPTSARSNAGLGGLEALVQAATEERRRLSGELSTGPITSRVDSSPRLSKSPVMERASIQPSVPARVYTKPLSPLLVRTSSGGHRNILNDDVPVTSPLVRDVDGEPLRKKRKSSDAPDTYASLAVVPQFTAPPPSKPESQPMSPTIIAKETIPVASDPLRTTSIPVAPHEPGGSTSDDEAPRAPAVVSPRLSGETVDEQILDAVDTGPARVAEKARGREKEDKLREKEKKKRREQKAKDKRVSEQKHSSGSVVRHTGGDARDQDAHEWLLEHYASASPSVQPAPAPSSIDKDKAVAGSSVAAPQARTSRGAKAEGGNLGRHHADEPGAARLSKTTKKARSRTPTPLAMLEEEFDGVLPTTNTVARSIEDDLGLDLASPVRASPIGVVVDDNDMDVDNELLSLVDDAPPVQHPPRPKPTAVPKFDAHARTKSSQPGSERGSMPPPASPVKDVGKAHPAKAADSAGTTSAAAGHKKKDVSHKPVPKPRAKAATATASKSKSKVPKDAVASAPSPTPGLTPSTSTAYVKGKKTTAGSGAAAAAKRSVSVAGGQSRSRSTSVMPAAPGAEGDGKPAVETADAGEEKRQMQDDKLYCICNTQYDEDRAMIACDRCDEWYHTQCVNMPDLEIDLVDQFICPLCIKNNLQLRLQTTYKKRCFTGLNHPNPSSPSACHRPARGTYSKYCSDECGILSMQARIHAWRGDKDSLWESVKGVRKREGVVVLVEDVAEGGTTAEANGHAYPASGSADIVLTVVKPSRTRVEREKERLDGLLDKISDRRNELKKELDAVLWREKLVELAAARAEQLDECGWDQRLCFGEEEYAEFGAGVLESYEEGEQPTGDAMHVDGAPIEEGEWWCRGQKKCARHAGWQKLRLTEVDCDKEALDGALSKLSAQEREIRKRIEDVLHPTARSSAPESETPVPGSPLLPPLNGKTATNGHTKSKGNGDGAKKGKKKKT</sequence>
<accession>S8ELV0</accession>
<evidence type="ECO:0000256" key="7">
    <source>
        <dbReference type="SAM" id="Coils"/>
    </source>
</evidence>
<protein>
    <recommendedName>
        <fullName evidence="9">PHD-type domain-containing protein</fullName>
    </recommendedName>
</protein>
<proteinExistence type="predicted"/>
<evidence type="ECO:0000256" key="3">
    <source>
        <dbReference type="ARBA" id="ARBA00022771"/>
    </source>
</evidence>
<dbReference type="SUPFAM" id="SSF57903">
    <property type="entry name" value="FYVE/PHD zinc finger"/>
    <property type="match status" value="1"/>
</dbReference>
<evidence type="ECO:0000256" key="6">
    <source>
        <dbReference type="PROSITE-ProRule" id="PRU00146"/>
    </source>
</evidence>
<dbReference type="PROSITE" id="PS50016">
    <property type="entry name" value="ZF_PHD_2"/>
    <property type="match status" value="1"/>
</dbReference>
<name>S8ELV0_FOMSC</name>
<evidence type="ECO:0000313" key="11">
    <source>
        <dbReference type="Proteomes" id="UP000015241"/>
    </source>
</evidence>
<keyword evidence="11" id="KW-1185">Reference proteome</keyword>
<feature type="compositionally biased region" description="Polar residues" evidence="8">
    <location>
        <begin position="52"/>
        <end position="68"/>
    </location>
</feature>
<feature type="compositionally biased region" description="Low complexity" evidence="8">
    <location>
        <begin position="477"/>
        <end position="490"/>
    </location>
</feature>
<evidence type="ECO:0000256" key="1">
    <source>
        <dbReference type="ARBA" id="ARBA00004123"/>
    </source>
</evidence>
<dbReference type="GO" id="GO:0048188">
    <property type="term" value="C:Set1C/COMPASS complex"/>
    <property type="evidence" value="ECO:0007669"/>
    <property type="project" value="InterPro"/>
</dbReference>
<dbReference type="eggNOG" id="KOG1632">
    <property type="taxonomic scope" value="Eukaryota"/>
</dbReference>
<dbReference type="OrthoDB" id="436852at2759"/>
<dbReference type="InterPro" id="IPR019786">
    <property type="entry name" value="Zinc_finger_PHD-type_CS"/>
</dbReference>
<feature type="compositionally biased region" description="Basic and acidic residues" evidence="8">
    <location>
        <begin position="276"/>
        <end position="290"/>
    </location>
</feature>
<keyword evidence="3 6" id="KW-0863">Zinc-finger</keyword>
<feature type="compositionally biased region" description="Basic and acidic residues" evidence="8">
    <location>
        <begin position="231"/>
        <end position="247"/>
    </location>
</feature>
<evidence type="ECO:0000256" key="2">
    <source>
        <dbReference type="ARBA" id="ARBA00022723"/>
    </source>
</evidence>
<dbReference type="STRING" id="743788.S8ELV0"/>
<feature type="coiled-coil region" evidence="7">
    <location>
        <begin position="775"/>
        <end position="809"/>
    </location>
</feature>
<comment type="subcellular location">
    <subcellularLocation>
        <location evidence="1">Nucleus</location>
    </subcellularLocation>
</comment>
<evidence type="ECO:0000256" key="5">
    <source>
        <dbReference type="ARBA" id="ARBA00023242"/>
    </source>
</evidence>
<dbReference type="HOGENOM" id="CLU_009631_0_0_1"/>
<dbReference type="GO" id="GO:0045893">
    <property type="term" value="P:positive regulation of DNA-templated transcription"/>
    <property type="evidence" value="ECO:0007669"/>
    <property type="project" value="TreeGrafter"/>
</dbReference>
<keyword evidence="4" id="KW-0862">Zinc</keyword>
<dbReference type="Gene3D" id="3.30.40.10">
    <property type="entry name" value="Zinc/RING finger domain, C3HC4 (zinc finger)"/>
    <property type="match status" value="1"/>
</dbReference>